<protein>
    <recommendedName>
        <fullName evidence="4">F-box domain-containing protein</fullName>
    </recommendedName>
</protein>
<comment type="caution">
    <text evidence="2">The sequence shown here is derived from an EMBL/GenBank/DDBJ whole genome shotgun (WGS) entry which is preliminary data.</text>
</comment>
<accession>A0A9P9IN94</accession>
<evidence type="ECO:0000256" key="1">
    <source>
        <dbReference type="SAM" id="MobiDB-lite"/>
    </source>
</evidence>
<evidence type="ECO:0000313" key="2">
    <source>
        <dbReference type="EMBL" id="KAH7128793.1"/>
    </source>
</evidence>
<dbReference type="SUPFAM" id="SSF81383">
    <property type="entry name" value="F-box domain"/>
    <property type="match status" value="1"/>
</dbReference>
<dbReference type="EMBL" id="JAGMWT010000005">
    <property type="protein sequence ID" value="KAH7128793.1"/>
    <property type="molecule type" value="Genomic_DNA"/>
</dbReference>
<dbReference type="InterPro" id="IPR036047">
    <property type="entry name" value="F-box-like_dom_sf"/>
</dbReference>
<evidence type="ECO:0000313" key="3">
    <source>
        <dbReference type="Proteomes" id="UP000700596"/>
    </source>
</evidence>
<dbReference type="OrthoDB" id="2997776at2759"/>
<feature type="region of interest" description="Disordered" evidence="1">
    <location>
        <begin position="108"/>
        <end position="130"/>
    </location>
</feature>
<sequence>MDPSPVIHSEKESSPPVILPSLPPEIWIRILSHHEDPVHLWTTCRRVSNTFLSYVDQVFADSYLRYSFAIDFQLEKHNLGGKSQRPEIPCTFHHFSLDKQKHLAHFRDPRPKKGVIGPGPTPKHSKDKSNATITEYDRVIERWTERIATSKPETPHYTIRLLAHHRTTILVNDTALPDLHFNASMREISFDWRSALTLFFREQARLLYLKAQHTTSSADILASNRALLASQKPIDPSSLPLPWPSLEPSLRKQIRRTRLRETYAGNEEMMWALKSLGLYEGSKAADGRVLKSLGEIPGAGLGEKWWGSTWLLQGLYLDEWAALQGMERKVEGLREGWGDAEERAWVERSKKVGRRRGGG</sequence>
<dbReference type="AlphaFoldDB" id="A0A9P9IN94"/>
<evidence type="ECO:0008006" key="4">
    <source>
        <dbReference type="Google" id="ProtNLM"/>
    </source>
</evidence>
<proteinExistence type="predicted"/>
<name>A0A9P9IN94_9PLEO</name>
<organism evidence="2 3">
    <name type="scientific">Dendryphion nanum</name>
    <dbReference type="NCBI Taxonomy" id="256645"/>
    <lineage>
        <taxon>Eukaryota</taxon>
        <taxon>Fungi</taxon>
        <taxon>Dikarya</taxon>
        <taxon>Ascomycota</taxon>
        <taxon>Pezizomycotina</taxon>
        <taxon>Dothideomycetes</taxon>
        <taxon>Pleosporomycetidae</taxon>
        <taxon>Pleosporales</taxon>
        <taxon>Torulaceae</taxon>
        <taxon>Dendryphion</taxon>
    </lineage>
</organism>
<gene>
    <name evidence="2" type="ORF">B0J11DRAFT_549473</name>
</gene>
<dbReference type="Proteomes" id="UP000700596">
    <property type="component" value="Unassembled WGS sequence"/>
</dbReference>
<reference evidence="2" key="1">
    <citation type="journal article" date="2021" name="Nat. Commun.">
        <title>Genetic determinants of endophytism in the Arabidopsis root mycobiome.</title>
        <authorList>
            <person name="Mesny F."/>
            <person name="Miyauchi S."/>
            <person name="Thiergart T."/>
            <person name="Pickel B."/>
            <person name="Atanasova L."/>
            <person name="Karlsson M."/>
            <person name="Huettel B."/>
            <person name="Barry K.W."/>
            <person name="Haridas S."/>
            <person name="Chen C."/>
            <person name="Bauer D."/>
            <person name="Andreopoulos W."/>
            <person name="Pangilinan J."/>
            <person name="LaButti K."/>
            <person name="Riley R."/>
            <person name="Lipzen A."/>
            <person name="Clum A."/>
            <person name="Drula E."/>
            <person name="Henrissat B."/>
            <person name="Kohler A."/>
            <person name="Grigoriev I.V."/>
            <person name="Martin F.M."/>
            <person name="Hacquard S."/>
        </authorList>
    </citation>
    <scope>NUCLEOTIDE SEQUENCE</scope>
    <source>
        <strain evidence="2">MPI-CAGE-CH-0243</strain>
    </source>
</reference>
<keyword evidence="3" id="KW-1185">Reference proteome</keyword>